<evidence type="ECO:0000256" key="1">
    <source>
        <dbReference type="ARBA" id="ARBA00000073"/>
    </source>
</evidence>
<dbReference type="InterPro" id="IPR006224">
    <property type="entry name" value="PsdUridine_synth_RluA-like_CS"/>
</dbReference>
<evidence type="ECO:0000256" key="2">
    <source>
        <dbReference type="ARBA" id="ARBA00010876"/>
    </source>
</evidence>
<gene>
    <name evidence="6" type="ORF">JT362_14465</name>
</gene>
<comment type="caution">
    <text evidence="6">The sequence shown here is derived from an EMBL/GenBank/DDBJ whole genome shotgun (WGS) entry which is preliminary data.</text>
</comment>
<name>A0ABT2J962_9PSEU</name>
<dbReference type="CDD" id="cd02869">
    <property type="entry name" value="PseudoU_synth_RluA_like"/>
    <property type="match status" value="1"/>
</dbReference>
<evidence type="ECO:0000256" key="4">
    <source>
        <dbReference type="ARBA" id="ARBA00033164"/>
    </source>
</evidence>
<accession>A0ABT2J962</accession>
<sequence length="260" mass="28456">MGWSWAELRAASVLAEDDAVLALHKPAGIAVTGERHDVDLVELAEAAGERLYPVHRIDKATSGLVLFAKDLAAHGGLTRQFAKREADKAYLAVTRSTGLPDEGVIELPLSAGRKGRVRIAAPRERIRHDDGRWWVSEADLLDTKRYPSTTLIRSLWTDGEHTVLVAVPVTGRRHQIRVHLAWIGHPIAGDPLFGGAAEPRTYLHSWRLGLAAPWLDPPRLELAAVPDDGFWAPLRDPRPDVAELLANAARPRSTSPGRPG</sequence>
<dbReference type="EMBL" id="JAFFZE010000012">
    <property type="protein sequence ID" value="MCT2584326.1"/>
    <property type="molecule type" value="Genomic_DNA"/>
</dbReference>
<keyword evidence="7" id="KW-1185">Reference proteome</keyword>
<organism evidence="6 7">
    <name type="scientific">Actinophytocola gossypii</name>
    <dbReference type="NCBI Taxonomy" id="2812003"/>
    <lineage>
        <taxon>Bacteria</taxon>
        <taxon>Bacillati</taxon>
        <taxon>Actinomycetota</taxon>
        <taxon>Actinomycetes</taxon>
        <taxon>Pseudonocardiales</taxon>
        <taxon>Pseudonocardiaceae</taxon>
    </lineage>
</organism>
<comment type="similarity">
    <text evidence="2">Belongs to the pseudouridine synthase RluA family.</text>
</comment>
<dbReference type="SUPFAM" id="SSF55120">
    <property type="entry name" value="Pseudouridine synthase"/>
    <property type="match status" value="1"/>
</dbReference>
<dbReference type="Proteomes" id="UP001156441">
    <property type="component" value="Unassembled WGS sequence"/>
</dbReference>
<comment type="catalytic activity">
    <reaction evidence="1">
        <text>a uridine in RNA = a pseudouridine in RNA</text>
        <dbReference type="Rhea" id="RHEA:48348"/>
        <dbReference type="Rhea" id="RHEA-COMP:12068"/>
        <dbReference type="Rhea" id="RHEA-COMP:12069"/>
        <dbReference type="ChEBI" id="CHEBI:65314"/>
        <dbReference type="ChEBI" id="CHEBI:65315"/>
    </reaction>
</comment>
<protein>
    <recommendedName>
        <fullName evidence="3">RNA pseudouridylate synthase</fullName>
    </recommendedName>
    <alternativeName>
        <fullName evidence="4">RNA-uridine isomerase</fullName>
    </alternativeName>
</protein>
<reference evidence="6 7" key="1">
    <citation type="submission" date="2021-02" db="EMBL/GenBank/DDBJ databases">
        <title>Actinophytocola xerophila sp. nov., isolated from soil of cotton cropping field.</title>
        <authorList>
            <person name="Huang R."/>
            <person name="Chen X."/>
            <person name="Ge X."/>
            <person name="Liu W."/>
        </authorList>
    </citation>
    <scope>NUCLEOTIDE SEQUENCE [LARGE SCALE GENOMIC DNA]</scope>
    <source>
        <strain evidence="6 7">S1-96</strain>
    </source>
</reference>
<evidence type="ECO:0000313" key="7">
    <source>
        <dbReference type="Proteomes" id="UP001156441"/>
    </source>
</evidence>
<proteinExistence type="inferred from homology"/>
<dbReference type="InterPro" id="IPR020103">
    <property type="entry name" value="PsdUridine_synth_cat_dom_sf"/>
</dbReference>
<evidence type="ECO:0000259" key="5">
    <source>
        <dbReference type="Pfam" id="PF00849"/>
    </source>
</evidence>
<dbReference type="PANTHER" id="PTHR21600:SF87">
    <property type="entry name" value="RNA PSEUDOURIDYLATE SYNTHASE DOMAIN-CONTAINING PROTEIN 1"/>
    <property type="match status" value="1"/>
</dbReference>
<evidence type="ECO:0000313" key="6">
    <source>
        <dbReference type="EMBL" id="MCT2584326.1"/>
    </source>
</evidence>
<feature type="domain" description="Pseudouridine synthase RsuA/RluA-like" evidence="5">
    <location>
        <begin position="20"/>
        <end position="181"/>
    </location>
</feature>
<dbReference type="Gene3D" id="3.30.2350.10">
    <property type="entry name" value="Pseudouridine synthase"/>
    <property type="match status" value="1"/>
</dbReference>
<dbReference type="InterPro" id="IPR006145">
    <property type="entry name" value="PsdUridine_synth_RsuA/RluA"/>
</dbReference>
<dbReference type="Pfam" id="PF00849">
    <property type="entry name" value="PseudoU_synth_2"/>
    <property type="match status" value="1"/>
</dbReference>
<dbReference type="InterPro" id="IPR050188">
    <property type="entry name" value="RluA_PseudoU_synthase"/>
</dbReference>
<dbReference type="PANTHER" id="PTHR21600">
    <property type="entry name" value="MITOCHONDRIAL RNA PSEUDOURIDINE SYNTHASE"/>
    <property type="match status" value="1"/>
</dbReference>
<evidence type="ECO:0000256" key="3">
    <source>
        <dbReference type="ARBA" id="ARBA00031870"/>
    </source>
</evidence>
<dbReference type="PROSITE" id="PS01129">
    <property type="entry name" value="PSI_RLU"/>
    <property type="match status" value="1"/>
</dbReference>
<dbReference type="RefSeq" id="WP_260191729.1">
    <property type="nucleotide sequence ID" value="NZ_JAFFZE010000012.1"/>
</dbReference>